<dbReference type="STRING" id="314265.R2601_03673"/>
<feature type="compositionally biased region" description="Low complexity" evidence="1">
    <location>
        <begin position="9"/>
        <end position="22"/>
    </location>
</feature>
<gene>
    <name evidence="2" type="ORF">R2601_03673</name>
</gene>
<dbReference type="EMBL" id="AATQ01000001">
    <property type="protein sequence ID" value="EAU48641.1"/>
    <property type="molecule type" value="Genomic_DNA"/>
</dbReference>
<reference evidence="2 3" key="1">
    <citation type="journal article" date="2010" name="J. Bacteriol.">
        <title>Genome sequences of Pelagibaca bermudensis HTCC2601T and Maritimibacter alkaliphilus HTCC2654T, the type strains of two marine Roseobacter genera.</title>
        <authorList>
            <person name="Thrash J.C."/>
            <person name="Cho J.C."/>
            <person name="Ferriera S."/>
            <person name="Johnson J."/>
            <person name="Vergin K.L."/>
            <person name="Giovannoni S.J."/>
        </authorList>
    </citation>
    <scope>NUCLEOTIDE SEQUENCE [LARGE SCALE GENOMIC DNA]</scope>
    <source>
        <strain evidence="3">DSM 26914 / JCM 13377 / KCTC 12554 / HTCC2601</strain>
    </source>
</reference>
<keyword evidence="3" id="KW-1185">Reference proteome</keyword>
<dbReference type="AlphaFoldDB" id="Q0FWB1"/>
<dbReference type="HOGENOM" id="CLU_3357602_0_0_5"/>
<organism evidence="2 3">
    <name type="scientific">Salipiger bermudensis (strain DSM 26914 / JCM 13377 / KCTC 12554 / HTCC2601)</name>
    <name type="common">Pelagibaca bermudensis</name>
    <dbReference type="NCBI Taxonomy" id="314265"/>
    <lineage>
        <taxon>Bacteria</taxon>
        <taxon>Pseudomonadati</taxon>
        <taxon>Pseudomonadota</taxon>
        <taxon>Alphaproteobacteria</taxon>
        <taxon>Rhodobacterales</taxon>
        <taxon>Roseobacteraceae</taxon>
        <taxon>Salipiger</taxon>
    </lineage>
</organism>
<evidence type="ECO:0000313" key="3">
    <source>
        <dbReference type="Proteomes" id="UP000006230"/>
    </source>
</evidence>
<accession>Q0FWB1</accession>
<protein>
    <submittedName>
        <fullName evidence="2">Uncharacterized protein</fullName>
    </submittedName>
</protein>
<feature type="region of interest" description="Disordered" evidence="1">
    <location>
        <begin position="1"/>
        <end position="36"/>
    </location>
</feature>
<evidence type="ECO:0000313" key="2">
    <source>
        <dbReference type="EMBL" id="EAU48641.1"/>
    </source>
</evidence>
<proteinExistence type="predicted"/>
<sequence length="36" mass="3843">MSPGGSGWRETSQSPSSASTRSPRPKRTPDRALSAR</sequence>
<dbReference type="Proteomes" id="UP000006230">
    <property type="component" value="Unassembled WGS sequence"/>
</dbReference>
<evidence type="ECO:0000256" key="1">
    <source>
        <dbReference type="SAM" id="MobiDB-lite"/>
    </source>
</evidence>
<comment type="caution">
    <text evidence="2">The sequence shown here is derived from an EMBL/GenBank/DDBJ whole genome shotgun (WGS) entry which is preliminary data.</text>
</comment>
<name>Q0FWB1_SALBH</name>